<dbReference type="RefSeq" id="WP_124763004.1">
    <property type="nucleotide sequence ID" value="NZ_JAFBDY010000002.1"/>
</dbReference>
<dbReference type="PROSITE" id="PS50949">
    <property type="entry name" value="HTH_GNTR"/>
    <property type="match status" value="1"/>
</dbReference>
<gene>
    <name evidence="5" type="ORF">EBB45_04340</name>
</gene>
<evidence type="ECO:0000313" key="6">
    <source>
        <dbReference type="Proteomes" id="UP000274033"/>
    </source>
</evidence>
<keyword evidence="3" id="KW-0804">Transcription</keyword>
<dbReference type="InterPro" id="IPR036388">
    <property type="entry name" value="WH-like_DNA-bd_sf"/>
</dbReference>
<feature type="domain" description="HTH gntR-type" evidence="4">
    <location>
        <begin position="4"/>
        <end position="71"/>
    </location>
</feature>
<dbReference type="InterPro" id="IPR000524">
    <property type="entry name" value="Tscrpt_reg_HTH_GntR"/>
</dbReference>
<dbReference type="EMBL" id="RRCT01000002">
    <property type="protein sequence ID" value="RQW75850.1"/>
    <property type="molecule type" value="Genomic_DNA"/>
</dbReference>
<dbReference type="SMART" id="SM00895">
    <property type="entry name" value="FCD"/>
    <property type="match status" value="1"/>
</dbReference>
<dbReference type="Pfam" id="PF07729">
    <property type="entry name" value="FCD"/>
    <property type="match status" value="1"/>
</dbReference>
<accession>A0A3N9UII7</accession>
<dbReference type="InterPro" id="IPR011711">
    <property type="entry name" value="GntR_C"/>
</dbReference>
<proteinExistence type="predicted"/>
<name>A0A3N9UII7_9BACI</name>
<dbReference type="Gene3D" id="1.20.120.530">
    <property type="entry name" value="GntR ligand-binding domain-like"/>
    <property type="match status" value="1"/>
</dbReference>
<keyword evidence="2" id="KW-0238">DNA-binding</keyword>
<evidence type="ECO:0000256" key="2">
    <source>
        <dbReference type="ARBA" id="ARBA00023125"/>
    </source>
</evidence>
<evidence type="ECO:0000256" key="1">
    <source>
        <dbReference type="ARBA" id="ARBA00023015"/>
    </source>
</evidence>
<dbReference type="Gene3D" id="1.10.10.10">
    <property type="entry name" value="Winged helix-like DNA-binding domain superfamily/Winged helix DNA-binding domain"/>
    <property type="match status" value="1"/>
</dbReference>
<organism evidence="5 6">
    <name type="scientific">Lysinibacillus composti</name>
    <dbReference type="NCBI Taxonomy" id="720633"/>
    <lineage>
        <taxon>Bacteria</taxon>
        <taxon>Bacillati</taxon>
        <taxon>Bacillota</taxon>
        <taxon>Bacilli</taxon>
        <taxon>Bacillales</taxon>
        <taxon>Bacillaceae</taxon>
        <taxon>Lysinibacillus</taxon>
    </lineage>
</organism>
<dbReference type="InterPro" id="IPR036390">
    <property type="entry name" value="WH_DNA-bd_sf"/>
</dbReference>
<dbReference type="SUPFAM" id="SSF48008">
    <property type="entry name" value="GntR ligand-binding domain-like"/>
    <property type="match status" value="1"/>
</dbReference>
<dbReference type="OrthoDB" id="9781630at2"/>
<dbReference type="AlphaFoldDB" id="A0A3N9UII7"/>
<dbReference type="SUPFAM" id="SSF46785">
    <property type="entry name" value="Winged helix' DNA-binding domain"/>
    <property type="match status" value="1"/>
</dbReference>
<dbReference type="InterPro" id="IPR008920">
    <property type="entry name" value="TF_FadR/GntR_C"/>
</dbReference>
<keyword evidence="1" id="KW-0805">Transcription regulation</keyword>
<evidence type="ECO:0000313" key="5">
    <source>
        <dbReference type="EMBL" id="RQW75850.1"/>
    </source>
</evidence>
<keyword evidence="6" id="KW-1185">Reference proteome</keyword>
<sequence length="212" mass="24590">MKKLTLKEQAYLKMKQLIMQGEIKPGTSLTERELTDLLGMSRTPIRSALEKLEADGFIVNTPNKGPIVTNISIQKLVDIYDLRIALESHVALHYNHLTITDQLKESLEKNLKIQHEALLKYDENEFSKIDTDFHLLILNYYGNEEITKVFTQIQNQLMLLAIEEFKKNSGNLQYFYEDHVKIYEYLLQNKGSDAAKLLTDHLEFGKKTLVMK</sequence>
<dbReference type="GO" id="GO:0003700">
    <property type="term" value="F:DNA-binding transcription factor activity"/>
    <property type="evidence" value="ECO:0007669"/>
    <property type="project" value="InterPro"/>
</dbReference>
<dbReference type="PANTHER" id="PTHR43537">
    <property type="entry name" value="TRANSCRIPTIONAL REGULATOR, GNTR FAMILY"/>
    <property type="match status" value="1"/>
</dbReference>
<dbReference type="PANTHER" id="PTHR43537:SF51">
    <property type="entry name" value="HTH-TYPE TRANSCRIPTIONAL REGULATOR LGOR-RELATED"/>
    <property type="match status" value="1"/>
</dbReference>
<dbReference type="Pfam" id="PF00392">
    <property type="entry name" value="GntR"/>
    <property type="match status" value="1"/>
</dbReference>
<comment type="caution">
    <text evidence="5">The sequence shown here is derived from an EMBL/GenBank/DDBJ whole genome shotgun (WGS) entry which is preliminary data.</text>
</comment>
<protein>
    <submittedName>
        <fullName evidence="5">GntR family transcriptional regulator</fullName>
    </submittedName>
</protein>
<evidence type="ECO:0000259" key="4">
    <source>
        <dbReference type="PROSITE" id="PS50949"/>
    </source>
</evidence>
<dbReference type="GO" id="GO:0003677">
    <property type="term" value="F:DNA binding"/>
    <property type="evidence" value="ECO:0007669"/>
    <property type="project" value="UniProtKB-KW"/>
</dbReference>
<evidence type="ECO:0000256" key="3">
    <source>
        <dbReference type="ARBA" id="ARBA00023163"/>
    </source>
</evidence>
<reference evidence="5 6" key="1">
    <citation type="journal article" date="2013" name="J. Microbiol.">
        <title>Lysinibacillus chungkukjangi sp. nov., isolated from Chungkukjang, Korean fermented soybean food.</title>
        <authorList>
            <person name="Kim S.J."/>
            <person name="Jang Y.H."/>
            <person name="Hamada M."/>
            <person name="Ahn J.H."/>
            <person name="Weon H.Y."/>
            <person name="Suzuki K."/>
            <person name="Whang K.S."/>
            <person name="Kwon S.W."/>
        </authorList>
    </citation>
    <scope>NUCLEOTIDE SEQUENCE [LARGE SCALE GENOMIC DNA]</scope>
    <source>
        <strain evidence="5 6">MCCC 1A12701</strain>
    </source>
</reference>
<dbReference type="SMART" id="SM00345">
    <property type="entry name" value="HTH_GNTR"/>
    <property type="match status" value="1"/>
</dbReference>
<dbReference type="PRINTS" id="PR00035">
    <property type="entry name" value="HTHGNTR"/>
</dbReference>
<dbReference type="Proteomes" id="UP000274033">
    <property type="component" value="Unassembled WGS sequence"/>
</dbReference>
<dbReference type="CDD" id="cd07377">
    <property type="entry name" value="WHTH_GntR"/>
    <property type="match status" value="1"/>
</dbReference>